<feature type="domain" description="Fe2OG dioxygenase" evidence="5">
    <location>
        <begin position="1"/>
        <end position="119"/>
    </location>
</feature>
<sequence length="165" mass="18784">MTPFSEVVAKYTQEVRTLGFKILELLCEGLGLDPKYCYGSPKHRDPNLVTILLQENDIKALQIFKDGEWIVVEPIPYVFVVIVGLMLQIISNGRFMGVEHRVVTNSGVARTTIAYFIRSKDEHIVEPAMPLTSLGVRPIYRSIAYEEFLRIYMTKGPLIEPQLLL</sequence>
<feature type="transmembrane region" description="Helical" evidence="4">
    <location>
        <begin position="74"/>
        <end position="91"/>
    </location>
</feature>
<keyword evidence="2" id="KW-0847">Vitamin C</keyword>
<dbReference type="Gene3D" id="2.60.120.330">
    <property type="entry name" value="B-lactam Antibiotic, Isopenicillin N Synthase, Chain"/>
    <property type="match status" value="1"/>
</dbReference>
<reference evidence="6" key="1">
    <citation type="submission" date="2018-05" db="EMBL/GenBank/DDBJ databases">
        <title>Draft genome of Mucuna pruriens seed.</title>
        <authorList>
            <person name="Nnadi N.E."/>
            <person name="Vos R."/>
            <person name="Hasami M.H."/>
            <person name="Devisetty U.K."/>
            <person name="Aguiy J.C."/>
        </authorList>
    </citation>
    <scope>NUCLEOTIDE SEQUENCE [LARGE SCALE GENOMIC DNA]</scope>
    <source>
        <strain evidence="6">JCA_2017</strain>
    </source>
</reference>
<keyword evidence="3" id="KW-0408">Iron</keyword>
<dbReference type="InterPro" id="IPR044861">
    <property type="entry name" value="IPNS-like_FE2OG_OXY"/>
</dbReference>
<name>A0A371HKN7_MUCPR</name>
<protein>
    <submittedName>
        <fullName evidence="6">Protein DOWNY MILDEW RESISTANCE 6</fullName>
    </submittedName>
</protein>
<dbReference type="Pfam" id="PF03171">
    <property type="entry name" value="2OG-FeII_Oxy"/>
    <property type="match status" value="1"/>
</dbReference>
<evidence type="ECO:0000313" key="6">
    <source>
        <dbReference type="EMBL" id="RDY03357.1"/>
    </source>
</evidence>
<dbReference type="PROSITE" id="PS51471">
    <property type="entry name" value="FE2OG_OXY"/>
    <property type="match status" value="1"/>
</dbReference>
<keyword evidence="4" id="KW-0812">Transmembrane</keyword>
<keyword evidence="4" id="KW-1133">Transmembrane helix</keyword>
<evidence type="ECO:0000313" key="7">
    <source>
        <dbReference type="Proteomes" id="UP000257109"/>
    </source>
</evidence>
<evidence type="ECO:0000256" key="1">
    <source>
        <dbReference type="ARBA" id="ARBA00022723"/>
    </source>
</evidence>
<dbReference type="InterPro" id="IPR027443">
    <property type="entry name" value="IPNS-like_sf"/>
</dbReference>
<dbReference type="Proteomes" id="UP000257109">
    <property type="component" value="Unassembled WGS sequence"/>
</dbReference>
<accession>A0A371HKN7</accession>
<dbReference type="STRING" id="157652.A0A371HKN7"/>
<gene>
    <name evidence="6" type="primary">DMR6</name>
    <name evidence="6" type="ORF">CR513_13065</name>
</gene>
<evidence type="ECO:0000256" key="3">
    <source>
        <dbReference type="ARBA" id="ARBA00023004"/>
    </source>
</evidence>
<dbReference type="SUPFAM" id="SSF51197">
    <property type="entry name" value="Clavaminate synthase-like"/>
    <property type="match status" value="1"/>
</dbReference>
<evidence type="ECO:0000256" key="2">
    <source>
        <dbReference type="ARBA" id="ARBA00022896"/>
    </source>
</evidence>
<keyword evidence="1" id="KW-0479">Metal-binding</keyword>
<evidence type="ECO:0000259" key="5">
    <source>
        <dbReference type="PROSITE" id="PS51471"/>
    </source>
</evidence>
<dbReference type="InterPro" id="IPR050295">
    <property type="entry name" value="Plant_2OG-oxidoreductases"/>
</dbReference>
<dbReference type="GO" id="GO:0031418">
    <property type="term" value="F:L-ascorbic acid binding"/>
    <property type="evidence" value="ECO:0007669"/>
    <property type="project" value="UniProtKB-KW"/>
</dbReference>
<keyword evidence="7" id="KW-1185">Reference proteome</keyword>
<keyword evidence="4" id="KW-0472">Membrane</keyword>
<organism evidence="6 7">
    <name type="scientific">Mucuna pruriens</name>
    <name type="common">Velvet bean</name>
    <name type="synonym">Dolichos pruriens</name>
    <dbReference type="NCBI Taxonomy" id="157652"/>
    <lineage>
        <taxon>Eukaryota</taxon>
        <taxon>Viridiplantae</taxon>
        <taxon>Streptophyta</taxon>
        <taxon>Embryophyta</taxon>
        <taxon>Tracheophyta</taxon>
        <taxon>Spermatophyta</taxon>
        <taxon>Magnoliopsida</taxon>
        <taxon>eudicotyledons</taxon>
        <taxon>Gunneridae</taxon>
        <taxon>Pentapetalae</taxon>
        <taxon>rosids</taxon>
        <taxon>fabids</taxon>
        <taxon>Fabales</taxon>
        <taxon>Fabaceae</taxon>
        <taxon>Papilionoideae</taxon>
        <taxon>50 kb inversion clade</taxon>
        <taxon>NPAAA clade</taxon>
        <taxon>indigoferoid/millettioid clade</taxon>
        <taxon>Phaseoleae</taxon>
        <taxon>Mucuna</taxon>
    </lineage>
</organism>
<proteinExistence type="predicted"/>
<feature type="non-terminal residue" evidence="6">
    <location>
        <position position="1"/>
    </location>
</feature>
<comment type="caution">
    <text evidence="6">The sequence shown here is derived from an EMBL/GenBank/DDBJ whole genome shotgun (WGS) entry which is preliminary data.</text>
</comment>
<dbReference type="GO" id="GO:0046872">
    <property type="term" value="F:metal ion binding"/>
    <property type="evidence" value="ECO:0007669"/>
    <property type="project" value="UniProtKB-KW"/>
</dbReference>
<dbReference type="AlphaFoldDB" id="A0A371HKN7"/>
<dbReference type="EMBL" id="QJKJ01002320">
    <property type="protein sequence ID" value="RDY03357.1"/>
    <property type="molecule type" value="Genomic_DNA"/>
</dbReference>
<evidence type="ECO:0000256" key="4">
    <source>
        <dbReference type="SAM" id="Phobius"/>
    </source>
</evidence>
<dbReference type="PANTHER" id="PTHR47991">
    <property type="entry name" value="OXOGLUTARATE/IRON-DEPENDENT DIOXYGENASE"/>
    <property type="match status" value="1"/>
</dbReference>
<dbReference type="OrthoDB" id="406156at2759"/>
<dbReference type="InterPro" id="IPR005123">
    <property type="entry name" value="Oxoglu/Fe-dep_dioxygenase_dom"/>
</dbReference>